<feature type="domain" description="HTH lysR-type" evidence="5">
    <location>
        <begin position="708"/>
        <end position="765"/>
    </location>
</feature>
<dbReference type="InterPro" id="IPR041698">
    <property type="entry name" value="Methyltransf_25"/>
</dbReference>
<reference evidence="6" key="1">
    <citation type="submission" date="2019-08" db="EMBL/GenBank/DDBJ databases">
        <authorList>
            <person name="Kucharzyk K."/>
            <person name="Murdoch R.W."/>
            <person name="Higgins S."/>
            <person name="Loffler F."/>
        </authorList>
    </citation>
    <scope>NUCLEOTIDE SEQUENCE</scope>
</reference>
<dbReference type="SUPFAM" id="SSF53335">
    <property type="entry name" value="S-adenosyl-L-methionine-dependent methyltransferases"/>
    <property type="match status" value="1"/>
</dbReference>
<dbReference type="PRINTS" id="PR00039">
    <property type="entry name" value="HTHLYSR"/>
</dbReference>
<keyword evidence="1" id="KW-0805">Transcription regulation</keyword>
<accession>A0A644UJZ8</accession>
<keyword evidence="2" id="KW-0238">DNA-binding</keyword>
<dbReference type="InterPro" id="IPR036388">
    <property type="entry name" value="WH-like_DNA-bd_sf"/>
</dbReference>
<evidence type="ECO:0000256" key="3">
    <source>
        <dbReference type="ARBA" id="ARBA00023163"/>
    </source>
</evidence>
<dbReference type="InterPro" id="IPR000847">
    <property type="entry name" value="LysR_HTH_N"/>
</dbReference>
<evidence type="ECO:0000313" key="6">
    <source>
        <dbReference type="EMBL" id="MPL79182.1"/>
    </source>
</evidence>
<dbReference type="GO" id="GO:0003677">
    <property type="term" value="F:DNA binding"/>
    <property type="evidence" value="ECO:0007669"/>
    <property type="project" value="UniProtKB-KW"/>
</dbReference>
<comment type="caution">
    <text evidence="6">The sequence shown here is derived from an EMBL/GenBank/DDBJ whole genome shotgun (WGS) entry which is preliminary data.</text>
</comment>
<dbReference type="PANTHER" id="PTHR30579">
    <property type="entry name" value="TRANSCRIPTIONAL REGULATOR"/>
    <property type="match status" value="1"/>
</dbReference>
<dbReference type="InterPro" id="IPR036390">
    <property type="entry name" value="WH_DNA-bd_sf"/>
</dbReference>
<gene>
    <name evidence="6" type="primary">hdfR_7</name>
    <name evidence="6" type="ORF">SDC9_25057</name>
</gene>
<feature type="compositionally biased region" description="Basic and acidic residues" evidence="4">
    <location>
        <begin position="342"/>
        <end position="352"/>
    </location>
</feature>
<dbReference type="AlphaFoldDB" id="A0A644UJZ8"/>
<evidence type="ECO:0000259" key="5">
    <source>
        <dbReference type="PROSITE" id="PS50931"/>
    </source>
</evidence>
<dbReference type="Gene3D" id="1.10.10.10">
    <property type="entry name" value="Winged helix-like DNA-binding domain superfamily/Winged helix DNA-binding domain"/>
    <property type="match status" value="1"/>
</dbReference>
<dbReference type="EMBL" id="VSSQ01000124">
    <property type="protein sequence ID" value="MPL79182.1"/>
    <property type="molecule type" value="Genomic_DNA"/>
</dbReference>
<dbReference type="SUPFAM" id="SSF46785">
    <property type="entry name" value="Winged helix' DNA-binding domain"/>
    <property type="match status" value="1"/>
</dbReference>
<dbReference type="Pfam" id="PF13649">
    <property type="entry name" value="Methyltransf_25"/>
    <property type="match status" value="1"/>
</dbReference>
<dbReference type="CDD" id="cd02440">
    <property type="entry name" value="AdoMet_MTases"/>
    <property type="match status" value="1"/>
</dbReference>
<evidence type="ECO:0000256" key="1">
    <source>
        <dbReference type="ARBA" id="ARBA00023015"/>
    </source>
</evidence>
<dbReference type="GO" id="GO:0003700">
    <property type="term" value="F:DNA-binding transcription factor activity"/>
    <property type="evidence" value="ECO:0007669"/>
    <property type="project" value="InterPro"/>
</dbReference>
<sequence>MQQTTRDFWNDRYREKTGETSGKPGLVLSQFAGPLAPGRALELGCGRGDDALWLAQQGWRVTAVDVSAVALAYASDSASRAELAGNIRFEEHDLAETFPKGSFDLVVASFLQSPQDWPRARARSPSVAEALRLRHRAHRHPGRGSGRNGRGQRDLPGTAGINDLPARPPGRAATWSVSAPPAPPTLGVAEPLHLNFPGYTTGDASPARQDRCARPLVSTVMPGAIVLFWLRDPSLRRPRGMLDCLAHDIEPHVDLCIARRQRWRDAEHRPHRRDLDDVHAQAARHRRGRDPVAHGKVRLLAGAIRHDLESEQQSAPAHVADAIVALLKRAHPVAQAPAGLGRPRDQPVARDHVQHRKPHRRRQRIRDMRGQEDEAPFMRRLLNLTAGQHRRQRQSRPQRLGQCQDVRRHAVALESEHGAGAPDAGLRLVEDQQHLALLAFALERGQITHRQFDDPARGQDRLGDEGRKAAGRLGVDQGEGIVQFGLPVEAAIGVPEARTIFLRRGNGKGADRGRPVALARGTVGGRGRAAGHAVPALGKGDDFVLAGHAFGQADCGLVSLAAGRQQHRLFKPGHHTAEPGAQFDDRRGEHPAEQVIQPADLIAHDAHHLRVGMAKQRAHLPRGEVEDRGALAVIDEAALGALDDPPLKDRTVVHHMVRDIGPEPVVSGRIGHGALHCVARPCYRQSQIKDNSFPCIQNRVILIPMPTLDIALLRSFIAVSRAGSIRAAAERVGRTQSAVSLQIKRLEAIVGDRLFHRMGSGLALTVAGERFLAGAERILAAHDETLEGLGSESVQGSLAFGCPED</sequence>
<feature type="region of interest" description="Disordered" evidence="4">
    <location>
        <begin position="134"/>
        <end position="178"/>
    </location>
</feature>
<name>A0A644UJZ8_9ZZZZ</name>
<proteinExistence type="predicted"/>
<feature type="compositionally biased region" description="Basic residues" evidence="4">
    <location>
        <begin position="353"/>
        <end position="364"/>
    </location>
</feature>
<keyword evidence="3" id="KW-0804">Transcription</keyword>
<dbReference type="PROSITE" id="PS50931">
    <property type="entry name" value="HTH_LYSR"/>
    <property type="match status" value="1"/>
</dbReference>
<dbReference type="Gene3D" id="3.40.50.150">
    <property type="entry name" value="Vaccinia Virus protein VP39"/>
    <property type="match status" value="1"/>
</dbReference>
<dbReference type="InterPro" id="IPR029063">
    <property type="entry name" value="SAM-dependent_MTases_sf"/>
</dbReference>
<dbReference type="InterPro" id="IPR050176">
    <property type="entry name" value="LTTR"/>
</dbReference>
<feature type="region of interest" description="Disordered" evidence="4">
    <location>
        <begin position="337"/>
        <end position="365"/>
    </location>
</feature>
<dbReference type="PANTHER" id="PTHR30579:SF7">
    <property type="entry name" value="HTH-TYPE TRANSCRIPTIONAL REGULATOR LRHA-RELATED"/>
    <property type="match status" value="1"/>
</dbReference>
<protein>
    <submittedName>
        <fullName evidence="6">HTH-type transcriptional regulator HdfR</fullName>
    </submittedName>
</protein>
<organism evidence="6">
    <name type="scientific">bioreactor metagenome</name>
    <dbReference type="NCBI Taxonomy" id="1076179"/>
    <lineage>
        <taxon>unclassified sequences</taxon>
        <taxon>metagenomes</taxon>
        <taxon>ecological metagenomes</taxon>
    </lineage>
</organism>
<evidence type="ECO:0000256" key="2">
    <source>
        <dbReference type="ARBA" id="ARBA00023125"/>
    </source>
</evidence>
<evidence type="ECO:0000256" key="4">
    <source>
        <dbReference type="SAM" id="MobiDB-lite"/>
    </source>
</evidence>
<dbReference type="Pfam" id="PF00126">
    <property type="entry name" value="HTH_1"/>
    <property type="match status" value="1"/>
</dbReference>